<keyword evidence="3 4" id="KW-0862">Zinc</keyword>
<keyword evidence="1" id="KW-0808">Transferase</keyword>
<dbReference type="EC" id="2.3.1.286" evidence="3"/>
<feature type="binding site" evidence="3 4">
    <location>
        <position position="112"/>
    </location>
    <ligand>
        <name>Zn(2+)</name>
        <dbReference type="ChEBI" id="CHEBI:29105"/>
    </ligand>
</feature>
<dbReference type="Gene3D" id="3.30.1600.10">
    <property type="entry name" value="SIR2/SIRT2 'Small Domain"/>
    <property type="match status" value="1"/>
</dbReference>
<sequence length="240" mass="26405">MRVAVFSGAGISAESGIPTFRDDENGLWAQYDPYEVSSIDGWNRHPELVWGWYVWRYQLARRFDPNPGHRALADWEHNADVHVITQNVDNLHERGGSSTVHHVHGSMFTFRCTICDQPHNVELPELAEPVLEMDPPVCGCGGLIRPDVVWFGEQLPEEPWTAAVEAIDTADVLFVVGTSGVVYPAASLPERALELGKTVVEVNLQPTPLTPRATLSLRAPASVALPGLLDRLPTLLGLGF</sequence>
<feature type="binding site" evidence="3 4">
    <location>
        <position position="115"/>
    </location>
    <ligand>
        <name>Zn(2+)</name>
        <dbReference type="ChEBI" id="CHEBI:29105"/>
    </ligand>
</feature>
<feature type="binding site" evidence="3">
    <location>
        <position position="56"/>
    </location>
    <ligand>
        <name>substrate</name>
    </ligand>
</feature>
<feature type="binding site" evidence="3">
    <location>
        <position position="53"/>
    </location>
    <ligand>
        <name>substrate</name>
    </ligand>
</feature>
<keyword evidence="7" id="KW-1185">Reference proteome</keyword>
<feature type="binding site" evidence="3 4">
    <location>
        <position position="140"/>
    </location>
    <ligand>
        <name>Zn(2+)</name>
        <dbReference type="ChEBI" id="CHEBI:29105"/>
    </ligand>
</feature>
<dbReference type="InterPro" id="IPR029035">
    <property type="entry name" value="DHS-like_NAD/FAD-binding_dom"/>
</dbReference>
<dbReference type="GO" id="GO:0070403">
    <property type="term" value="F:NAD+ binding"/>
    <property type="evidence" value="ECO:0007669"/>
    <property type="project" value="UniProtKB-UniRule"/>
</dbReference>
<reference evidence="6 7" key="1">
    <citation type="submission" date="2016-01" db="EMBL/GenBank/DDBJ databases">
        <title>The new phylogeny of the genus Mycobacterium.</title>
        <authorList>
            <person name="Tarcisio F."/>
            <person name="Conor M."/>
            <person name="Antonella G."/>
            <person name="Elisabetta G."/>
            <person name="Giulia F.S."/>
            <person name="Sara T."/>
            <person name="Anna F."/>
            <person name="Clotilde B."/>
            <person name="Roberto B."/>
            <person name="Veronica D.S."/>
            <person name="Fabio R."/>
            <person name="Monica P."/>
            <person name="Olivier J."/>
            <person name="Enrico T."/>
            <person name="Nicola S."/>
        </authorList>
    </citation>
    <scope>NUCLEOTIDE SEQUENCE [LARGE SCALE GENOMIC DNA]</scope>
    <source>
        <strain evidence="6 7">DSM 45394</strain>
    </source>
</reference>
<comment type="caution">
    <text evidence="6">The sequence shown here is derived from an EMBL/GenBank/DDBJ whole genome shotgun (WGS) entry which is preliminary data.</text>
</comment>
<dbReference type="InterPro" id="IPR027546">
    <property type="entry name" value="Sirtuin_class_III"/>
</dbReference>
<gene>
    <name evidence="3" type="primary">cobB</name>
    <name evidence="6" type="ORF">AWC16_17410</name>
</gene>
<dbReference type="Pfam" id="PF02146">
    <property type="entry name" value="SIR2"/>
    <property type="match status" value="1"/>
</dbReference>
<dbReference type="GO" id="GO:0008270">
    <property type="term" value="F:zinc ion binding"/>
    <property type="evidence" value="ECO:0007669"/>
    <property type="project" value="UniProtKB-UniRule"/>
</dbReference>
<evidence type="ECO:0000259" key="5">
    <source>
        <dbReference type="PROSITE" id="PS50305"/>
    </source>
</evidence>
<evidence type="ECO:0000313" key="6">
    <source>
        <dbReference type="EMBL" id="ORW09157.1"/>
    </source>
</evidence>
<comment type="subcellular location">
    <subcellularLocation>
        <location evidence="3">Cytoplasm</location>
    </subcellularLocation>
</comment>
<comment type="caution">
    <text evidence="3">Lacks conserved residue(s) required for the propagation of feature annotation.</text>
</comment>
<dbReference type="CDD" id="cd01412">
    <property type="entry name" value="SIRT5_Af1_CobB"/>
    <property type="match status" value="1"/>
</dbReference>
<dbReference type="HAMAP" id="MF_01121">
    <property type="entry name" value="Sirtuin_ClassIII"/>
    <property type="match status" value="1"/>
</dbReference>
<feature type="active site" description="Proton acceptor" evidence="3 4">
    <location>
        <position position="104"/>
    </location>
</feature>
<feature type="binding site" evidence="3">
    <location>
        <begin position="86"/>
        <end position="89"/>
    </location>
    <ligand>
        <name>NAD(+)</name>
        <dbReference type="ChEBI" id="CHEBI:57540"/>
    </ligand>
</feature>
<dbReference type="STRING" id="1108812.AWC16_17410"/>
<protein>
    <recommendedName>
        <fullName evidence="3">NAD-dependent protein deacylase</fullName>
        <ecNumber evidence="3">2.3.1.286</ecNumber>
    </recommendedName>
    <alternativeName>
        <fullName evidence="3">Regulatory protein SIR2 homolog</fullName>
    </alternativeName>
</protein>
<feature type="binding site" evidence="3">
    <location>
        <begin position="203"/>
        <end position="205"/>
    </location>
    <ligand>
        <name>NAD(+)</name>
        <dbReference type="ChEBI" id="CHEBI:57540"/>
    </ligand>
</feature>
<dbReference type="Gene3D" id="3.40.50.1220">
    <property type="entry name" value="TPP-binding domain"/>
    <property type="match status" value="1"/>
</dbReference>
<evidence type="ECO:0000256" key="4">
    <source>
        <dbReference type="PROSITE-ProRule" id="PRU00236"/>
    </source>
</evidence>
<comment type="catalytic activity">
    <reaction evidence="3">
        <text>N(6)-succinyl-L-lysyl-[protein] + NAD(+) + H2O = 2''-O-succinyl-ADP-D-ribose + nicotinamide + L-lysyl-[protein]</text>
        <dbReference type="Rhea" id="RHEA:47668"/>
        <dbReference type="Rhea" id="RHEA-COMP:9752"/>
        <dbReference type="Rhea" id="RHEA-COMP:11877"/>
        <dbReference type="ChEBI" id="CHEBI:15377"/>
        <dbReference type="ChEBI" id="CHEBI:17154"/>
        <dbReference type="ChEBI" id="CHEBI:29969"/>
        <dbReference type="ChEBI" id="CHEBI:57540"/>
        <dbReference type="ChEBI" id="CHEBI:87830"/>
        <dbReference type="ChEBI" id="CHEBI:87832"/>
    </reaction>
</comment>
<accession>A0A1X1YDJ4</accession>
<dbReference type="GO" id="GO:0036054">
    <property type="term" value="F:protein-malonyllysine demalonylase activity"/>
    <property type="evidence" value="ECO:0007669"/>
    <property type="project" value="InterPro"/>
</dbReference>
<keyword evidence="2 3" id="KW-0520">NAD</keyword>
<evidence type="ECO:0000256" key="3">
    <source>
        <dbReference type="HAMAP-Rule" id="MF_01121"/>
    </source>
</evidence>
<dbReference type="GO" id="GO:0036055">
    <property type="term" value="F:protein-succinyllysine desuccinylase activity"/>
    <property type="evidence" value="ECO:0007669"/>
    <property type="project" value="UniProtKB-UniRule"/>
</dbReference>
<feature type="domain" description="Deacetylase sirtuin-type" evidence="5">
    <location>
        <begin position="1"/>
        <end position="235"/>
    </location>
</feature>
<feature type="binding site" evidence="3">
    <location>
        <position position="221"/>
    </location>
    <ligand>
        <name>NAD(+)</name>
        <dbReference type="ChEBI" id="CHEBI:57540"/>
    </ligand>
</feature>
<organism evidence="6 7">
    <name type="scientific">Mycolicibacter longobardus</name>
    <dbReference type="NCBI Taxonomy" id="1108812"/>
    <lineage>
        <taxon>Bacteria</taxon>
        <taxon>Bacillati</taxon>
        <taxon>Actinomycetota</taxon>
        <taxon>Actinomycetes</taxon>
        <taxon>Mycobacteriales</taxon>
        <taxon>Mycobacteriaceae</taxon>
        <taxon>Mycolicibacter</taxon>
    </lineage>
</organism>
<dbReference type="InterPro" id="IPR026591">
    <property type="entry name" value="Sirtuin_cat_small_dom_sf"/>
</dbReference>
<name>A0A1X1YDJ4_9MYCO</name>
<dbReference type="OrthoDB" id="9800582at2"/>
<comment type="similarity">
    <text evidence="3">Belongs to the sirtuin family. Class III subfamily.</text>
</comment>
<dbReference type="PANTHER" id="PTHR11085">
    <property type="entry name" value="NAD-DEPENDENT PROTEIN DEACYLASE SIRTUIN-5, MITOCHONDRIAL-RELATED"/>
    <property type="match status" value="1"/>
</dbReference>
<dbReference type="GO" id="GO:0017136">
    <property type="term" value="F:histone deacetylase activity, NAD-dependent"/>
    <property type="evidence" value="ECO:0007669"/>
    <property type="project" value="TreeGrafter"/>
</dbReference>
<proteinExistence type="inferred from homology"/>
<dbReference type="SUPFAM" id="SSF52467">
    <property type="entry name" value="DHS-like NAD/FAD-binding domain"/>
    <property type="match status" value="1"/>
</dbReference>
<dbReference type="NCBIfam" id="NF001753">
    <property type="entry name" value="PRK00481.1-3"/>
    <property type="match status" value="1"/>
</dbReference>
<keyword evidence="3 4" id="KW-0479">Metal-binding</keyword>
<feature type="binding site" evidence="3">
    <location>
        <begin position="177"/>
        <end position="179"/>
    </location>
    <ligand>
        <name>NAD(+)</name>
        <dbReference type="ChEBI" id="CHEBI:57540"/>
    </ligand>
</feature>
<dbReference type="InterPro" id="IPR003000">
    <property type="entry name" value="Sirtuin"/>
</dbReference>
<comment type="domain">
    <text evidence="3">2 residues (Tyr-53 and Arg-56) present in a large hydrophobic pocket are probably involved in substrate specificity. They are important for desuccinylation activity, but dispensable for deacetylation activity.</text>
</comment>
<evidence type="ECO:0000256" key="2">
    <source>
        <dbReference type="ARBA" id="ARBA00023027"/>
    </source>
</evidence>
<evidence type="ECO:0000313" key="7">
    <source>
        <dbReference type="Proteomes" id="UP000193866"/>
    </source>
</evidence>
<dbReference type="EMBL" id="LQPG01000030">
    <property type="protein sequence ID" value="ORW09157.1"/>
    <property type="molecule type" value="Genomic_DNA"/>
</dbReference>
<feature type="binding site" evidence="3 4">
    <location>
        <position position="138"/>
    </location>
    <ligand>
        <name>Zn(2+)</name>
        <dbReference type="ChEBI" id="CHEBI:29105"/>
    </ligand>
</feature>
<dbReference type="RefSeq" id="WP_085265792.1">
    <property type="nucleotide sequence ID" value="NZ_JACKVG010000005.1"/>
</dbReference>
<comment type="catalytic activity">
    <reaction evidence="3">
        <text>N(6)-acetyl-L-lysyl-[protein] + NAD(+) + H2O = 2''-O-acetyl-ADP-D-ribose + nicotinamide + L-lysyl-[protein]</text>
        <dbReference type="Rhea" id="RHEA:43636"/>
        <dbReference type="Rhea" id="RHEA-COMP:9752"/>
        <dbReference type="Rhea" id="RHEA-COMP:10731"/>
        <dbReference type="ChEBI" id="CHEBI:15377"/>
        <dbReference type="ChEBI" id="CHEBI:17154"/>
        <dbReference type="ChEBI" id="CHEBI:29969"/>
        <dbReference type="ChEBI" id="CHEBI:57540"/>
        <dbReference type="ChEBI" id="CHEBI:61930"/>
        <dbReference type="ChEBI" id="CHEBI:83767"/>
        <dbReference type="EC" id="2.3.1.286"/>
    </reaction>
</comment>
<dbReference type="InterPro" id="IPR050134">
    <property type="entry name" value="NAD-dep_sirtuin_deacylases"/>
</dbReference>
<dbReference type="PANTHER" id="PTHR11085:SF4">
    <property type="entry name" value="NAD-DEPENDENT PROTEIN DEACYLASE"/>
    <property type="match status" value="1"/>
</dbReference>
<dbReference type="GO" id="GO:0005737">
    <property type="term" value="C:cytoplasm"/>
    <property type="evidence" value="ECO:0007669"/>
    <property type="project" value="UniProtKB-SubCell"/>
</dbReference>
<comment type="function">
    <text evidence="3">NAD-dependent lysine deacetylase and desuccinylase that specifically removes acetyl and succinyl groups on target proteins. Modulates the activities of several proteins which are inactive in their acylated form.</text>
</comment>
<dbReference type="PROSITE" id="PS50305">
    <property type="entry name" value="SIRTUIN"/>
    <property type="match status" value="1"/>
</dbReference>
<dbReference type="AlphaFoldDB" id="A0A1X1YDJ4"/>
<dbReference type="Proteomes" id="UP000193866">
    <property type="component" value="Unassembled WGS sequence"/>
</dbReference>
<keyword evidence="3" id="KW-0963">Cytoplasm</keyword>
<dbReference type="InterPro" id="IPR026590">
    <property type="entry name" value="Ssirtuin_cat_dom"/>
</dbReference>
<evidence type="ECO:0000256" key="1">
    <source>
        <dbReference type="ARBA" id="ARBA00022679"/>
    </source>
</evidence>
<comment type="cofactor">
    <cofactor evidence="3">
        <name>Zn(2+)</name>
        <dbReference type="ChEBI" id="CHEBI:29105"/>
    </cofactor>
    <text evidence="3">Binds 1 zinc ion per subunit.</text>
</comment>